<dbReference type="RefSeq" id="WP_203716173.1">
    <property type="nucleotide sequence ID" value="NZ_BONE01000041.1"/>
</dbReference>
<evidence type="ECO:0000313" key="2">
    <source>
        <dbReference type="Proteomes" id="UP000604117"/>
    </source>
</evidence>
<comment type="caution">
    <text evidence="1">The sequence shown here is derived from an EMBL/GenBank/DDBJ whole genome shotgun (WGS) entry which is preliminary data.</text>
</comment>
<dbReference type="Proteomes" id="UP000604117">
    <property type="component" value="Unassembled WGS sequence"/>
</dbReference>
<organism evidence="1 2">
    <name type="scientific">Asanoa siamensis</name>
    <dbReference type="NCBI Taxonomy" id="926357"/>
    <lineage>
        <taxon>Bacteria</taxon>
        <taxon>Bacillati</taxon>
        <taxon>Actinomycetota</taxon>
        <taxon>Actinomycetes</taxon>
        <taxon>Micromonosporales</taxon>
        <taxon>Micromonosporaceae</taxon>
        <taxon>Asanoa</taxon>
    </lineage>
</organism>
<name>A0ABQ4CVJ6_9ACTN</name>
<reference evidence="1 2" key="1">
    <citation type="submission" date="2021-01" db="EMBL/GenBank/DDBJ databases">
        <title>Whole genome shotgun sequence of Asanoa siamensis NBRC 107932.</title>
        <authorList>
            <person name="Komaki H."/>
            <person name="Tamura T."/>
        </authorList>
    </citation>
    <scope>NUCLEOTIDE SEQUENCE [LARGE SCALE GENOMIC DNA]</scope>
    <source>
        <strain evidence="1 2">NBRC 107932</strain>
    </source>
</reference>
<protein>
    <submittedName>
        <fullName evidence="1">Uncharacterized protein</fullName>
    </submittedName>
</protein>
<gene>
    <name evidence="1" type="ORF">Asi02nite_48230</name>
</gene>
<proteinExistence type="predicted"/>
<accession>A0ABQ4CVJ6</accession>
<sequence length="63" mass="6920">MRVVTLCRAVAASTGLVLGPPSATVVEIRCPRCHHWRKPRRFDTHANACAHCKATLGREARPS</sequence>
<dbReference type="EMBL" id="BONE01000041">
    <property type="protein sequence ID" value="GIF75305.1"/>
    <property type="molecule type" value="Genomic_DNA"/>
</dbReference>
<evidence type="ECO:0000313" key="1">
    <source>
        <dbReference type="EMBL" id="GIF75305.1"/>
    </source>
</evidence>
<keyword evidence="2" id="KW-1185">Reference proteome</keyword>